<reference evidence="2 3" key="1">
    <citation type="submission" date="2019-08" db="EMBL/GenBank/DDBJ databases">
        <title>Complete genome sequence of Arcobacter acticola.</title>
        <authorList>
            <person name="Miller W."/>
        </authorList>
    </citation>
    <scope>NUCLEOTIDE SEQUENCE [LARGE SCALE GENOMIC DNA]</scope>
    <source>
        <strain evidence="2 3">KCTC 52212</strain>
    </source>
</reference>
<dbReference type="AlphaFoldDB" id="A0A6M8EE86"/>
<feature type="signal peptide" evidence="1">
    <location>
        <begin position="1"/>
        <end position="21"/>
    </location>
</feature>
<gene>
    <name evidence="2" type="ORF">AACT_0406</name>
</gene>
<protein>
    <submittedName>
        <fullName evidence="2">Periplasmic phosphonate-binding protein</fullName>
    </submittedName>
</protein>
<name>A0A6M8EE86_9BACT</name>
<dbReference type="Gene3D" id="3.40.190.10">
    <property type="entry name" value="Periplasmic binding protein-like II"/>
    <property type="match status" value="2"/>
</dbReference>
<dbReference type="SUPFAM" id="SSF53850">
    <property type="entry name" value="Periplasmic binding protein-like II"/>
    <property type="match status" value="1"/>
</dbReference>
<sequence length="293" mass="34280">MKVFKNVLVFIFLFLNISSNAEEKLVFGITVSENYAGDEHRIRKLASNMINKMNIEYEKEFDAIFYDNQELLLKDFKDKKNINAVVLYPAFYFDNKNLIKKISKNPFIYKTSTTSSSQLFLIANTNSKINSISDIKNKTFMNTDFNDTYSTWLDYLTLKNLNNTYKKVIGNQLKSSKSSTALLDVYFNKADFCVIEKETYVNMLILNPSLEKKLKVVEKSPEIFFSAITTIHKEATPELITLINEILDKKTFKDDFKEFLKLINLDSALRVEFEDLKNFEDFYSEYRFLKGKE</sequence>
<keyword evidence="1" id="KW-0732">Signal</keyword>
<evidence type="ECO:0000313" key="3">
    <source>
        <dbReference type="Proteomes" id="UP000503483"/>
    </source>
</evidence>
<proteinExistence type="predicted"/>
<dbReference type="Pfam" id="PF12974">
    <property type="entry name" value="Phosphonate-bd"/>
    <property type="match status" value="1"/>
</dbReference>
<dbReference type="EMBL" id="CP042652">
    <property type="protein sequence ID" value="QKE27616.1"/>
    <property type="molecule type" value="Genomic_DNA"/>
</dbReference>
<organism evidence="2 3">
    <name type="scientific">Arcobacter acticola</name>
    <dbReference type="NCBI Taxonomy" id="1849015"/>
    <lineage>
        <taxon>Bacteria</taxon>
        <taxon>Pseudomonadati</taxon>
        <taxon>Campylobacterota</taxon>
        <taxon>Epsilonproteobacteria</taxon>
        <taxon>Campylobacterales</taxon>
        <taxon>Arcobacteraceae</taxon>
        <taxon>Arcobacter</taxon>
    </lineage>
</organism>
<evidence type="ECO:0000256" key="1">
    <source>
        <dbReference type="SAM" id="SignalP"/>
    </source>
</evidence>
<accession>A0A6M8EE86</accession>
<keyword evidence="3" id="KW-1185">Reference proteome</keyword>
<dbReference type="KEGG" id="paco:AACT_0406"/>
<dbReference type="Proteomes" id="UP000503483">
    <property type="component" value="Chromosome"/>
</dbReference>
<evidence type="ECO:0000313" key="2">
    <source>
        <dbReference type="EMBL" id="QKE27616.1"/>
    </source>
</evidence>
<dbReference type="RefSeq" id="WP_172124506.1">
    <property type="nucleotide sequence ID" value="NZ_CP042652.1"/>
</dbReference>
<feature type="chain" id="PRO_5027002992" evidence="1">
    <location>
        <begin position="22"/>
        <end position="293"/>
    </location>
</feature>